<keyword evidence="3" id="KW-1185">Reference proteome</keyword>
<feature type="region of interest" description="Disordered" evidence="1">
    <location>
        <begin position="34"/>
        <end position="54"/>
    </location>
</feature>
<sequence>MQEPPERLRGAQLREEGFAKAHTLRGKVQVAQCGSVRGEPPPARPGDDMGWGVDSLTQAGHTIWMGGGGGRHCGRPARKEYCGCEVDEKGGASPERAMQLAGPTRVVALLMATEQGPGLLTS</sequence>
<dbReference type="EMBL" id="LGRX02003384">
    <property type="protein sequence ID" value="KAK3282303.1"/>
    <property type="molecule type" value="Genomic_DNA"/>
</dbReference>
<dbReference type="AlphaFoldDB" id="A0AAE0LEI0"/>
<comment type="caution">
    <text evidence="2">The sequence shown here is derived from an EMBL/GenBank/DDBJ whole genome shotgun (WGS) entry which is preliminary data.</text>
</comment>
<name>A0AAE0LEI0_9CHLO</name>
<evidence type="ECO:0000313" key="2">
    <source>
        <dbReference type="EMBL" id="KAK3282303.1"/>
    </source>
</evidence>
<dbReference type="Proteomes" id="UP001190700">
    <property type="component" value="Unassembled WGS sequence"/>
</dbReference>
<proteinExistence type="predicted"/>
<gene>
    <name evidence="2" type="ORF">CYMTET_9958</name>
</gene>
<evidence type="ECO:0000256" key="1">
    <source>
        <dbReference type="SAM" id="MobiDB-lite"/>
    </source>
</evidence>
<evidence type="ECO:0000313" key="3">
    <source>
        <dbReference type="Proteomes" id="UP001190700"/>
    </source>
</evidence>
<accession>A0AAE0LEI0</accession>
<protein>
    <submittedName>
        <fullName evidence="2">Uncharacterized protein</fullName>
    </submittedName>
</protein>
<organism evidence="2 3">
    <name type="scientific">Cymbomonas tetramitiformis</name>
    <dbReference type="NCBI Taxonomy" id="36881"/>
    <lineage>
        <taxon>Eukaryota</taxon>
        <taxon>Viridiplantae</taxon>
        <taxon>Chlorophyta</taxon>
        <taxon>Pyramimonadophyceae</taxon>
        <taxon>Pyramimonadales</taxon>
        <taxon>Pyramimonadaceae</taxon>
        <taxon>Cymbomonas</taxon>
    </lineage>
</organism>
<reference evidence="2 3" key="1">
    <citation type="journal article" date="2015" name="Genome Biol. Evol.">
        <title>Comparative Genomics of a Bacterivorous Green Alga Reveals Evolutionary Causalities and Consequences of Phago-Mixotrophic Mode of Nutrition.</title>
        <authorList>
            <person name="Burns J.A."/>
            <person name="Paasch A."/>
            <person name="Narechania A."/>
            <person name="Kim E."/>
        </authorList>
    </citation>
    <scope>NUCLEOTIDE SEQUENCE [LARGE SCALE GENOMIC DNA]</scope>
    <source>
        <strain evidence="2 3">PLY_AMNH</strain>
    </source>
</reference>